<comment type="caution">
    <text evidence="1">The sequence shown here is derived from an EMBL/GenBank/DDBJ whole genome shotgun (WGS) entry which is preliminary data.</text>
</comment>
<evidence type="ECO:0000313" key="1">
    <source>
        <dbReference type="EMBL" id="MPM50265.1"/>
    </source>
</evidence>
<protein>
    <submittedName>
        <fullName evidence="1">Uncharacterized protein</fullName>
    </submittedName>
</protein>
<name>A0A645AAN0_9ZZZZ</name>
<organism evidence="1">
    <name type="scientific">bioreactor metagenome</name>
    <dbReference type="NCBI Taxonomy" id="1076179"/>
    <lineage>
        <taxon>unclassified sequences</taxon>
        <taxon>metagenomes</taxon>
        <taxon>ecological metagenomes</taxon>
    </lineage>
</organism>
<gene>
    <name evidence="1" type="ORF">SDC9_97001</name>
</gene>
<dbReference type="AlphaFoldDB" id="A0A645AAN0"/>
<proteinExistence type="predicted"/>
<sequence>MKTINENNFRKLSSQQLGETKGGAEQATYIIIIGPDGKRYKVYY</sequence>
<dbReference type="EMBL" id="VSSQ01012889">
    <property type="protein sequence ID" value="MPM50265.1"/>
    <property type="molecule type" value="Genomic_DNA"/>
</dbReference>
<reference evidence="1" key="1">
    <citation type="submission" date="2019-08" db="EMBL/GenBank/DDBJ databases">
        <authorList>
            <person name="Kucharzyk K."/>
            <person name="Murdoch R.W."/>
            <person name="Higgins S."/>
            <person name="Loffler F."/>
        </authorList>
    </citation>
    <scope>NUCLEOTIDE SEQUENCE</scope>
</reference>
<accession>A0A645AAN0</accession>